<dbReference type="Proteomes" id="UP000823982">
    <property type="component" value="Unassembled WGS sequence"/>
</dbReference>
<dbReference type="AlphaFoldDB" id="A0A9D1EPM2"/>
<dbReference type="Pfam" id="PF12704">
    <property type="entry name" value="MacB_PCD"/>
    <property type="match status" value="1"/>
</dbReference>
<keyword evidence="2" id="KW-1003">Cell membrane</keyword>
<name>A0A9D1EPM2_9FIRM</name>
<reference evidence="10" key="2">
    <citation type="journal article" date="2021" name="PeerJ">
        <title>Extensive microbial diversity within the chicken gut microbiome revealed by metagenomics and culture.</title>
        <authorList>
            <person name="Gilroy R."/>
            <person name="Ravi A."/>
            <person name="Getino M."/>
            <person name="Pursley I."/>
            <person name="Horton D.L."/>
            <person name="Alikhan N.F."/>
            <person name="Baker D."/>
            <person name="Gharbi K."/>
            <person name="Hall N."/>
            <person name="Watson M."/>
            <person name="Adriaenssens E.M."/>
            <person name="Foster-Nyarko E."/>
            <person name="Jarju S."/>
            <person name="Secka A."/>
            <person name="Antonio M."/>
            <person name="Oren A."/>
            <person name="Chaudhuri R.R."/>
            <person name="La Ragione R."/>
            <person name="Hildebrand F."/>
            <person name="Pallen M.J."/>
        </authorList>
    </citation>
    <scope>NUCLEOTIDE SEQUENCE</scope>
    <source>
        <strain evidence="10">CHK157-1446</strain>
    </source>
</reference>
<dbReference type="InterPro" id="IPR025857">
    <property type="entry name" value="MacB_PCD"/>
</dbReference>
<dbReference type="GO" id="GO:0005886">
    <property type="term" value="C:plasma membrane"/>
    <property type="evidence" value="ECO:0007669"/>
    <property type="project" value="UniProtKB-SubCell"/>
</dbReference>
<evidence type="ECO:0000259" key="9">
    <source>
        <dbReference type="Pfam" id="PF12704"/>
    </source>
</evidence>
<evidence type="ECO:0000256" key="1">
    <source>
        <dbReference type="ARBA" id="ARBA00004651"/>
    </source>
</evidence>
<evidence type="ECO:0000313" key="10">
    <source>
        <dbReference type="EMBL" id="HIS25054.1"/>
    </source>
</evidence>
<dbReference type="GO" id="GO:0022857">
    <property type="term" value="F:transmembrane transporter activity"/>
    <property type="evidence" value="ECO:0007669"/>
    <property type="project" value="TreeGrafter"/>
</dbReference>
<feature type="domain" description="ABC3 transporter permease C-terminal" evidence="8">
    <location>
        <begin position="357"/>
        <end position="483"/>
    </location>
</feature>
<evidence type="ECO:0000256" key="6">
    <source>
        <dbReference type="ARBA" id="ARBA00038076"/>
    </source>
</evidence>
<evidence type="ECO:0000256" key="4">
    <source>
        <dbReference type="ARBA" id="ARBA00022989"/>
    </source>
</evidence>
<comment type="subcellular location">
    <subcellularLocation>
        <location evidence="1">Cell membrane</location>
        <topology evidence="1">Multi-pass membrane protein</topology>
    </subcellularLocation>
</comment>
<feature type="transmembrane region" description="Helical" evidence="7">
    <location>
        <begin position="400"/>
        <end position="424"/>
    </location>
</feature>
<dbReference type="PANTHER" id="PTHR30572:SF4">
    <property type="entry name" value="ABC TRANSPORTER PERMEASE YTRF"/>
    <property type="match status" value="1"/>
</dbReference>
<evidence type="ECO:0000256" key="7">
    <source>
        <dbReference type="SAM" id="Phobius"/>
    </source>
</evidence>
<dbReference type="EMBL" id="DVIR01000060">
    <property type="protein sequence ID" value="HIS25054.1"/>
    <property type="molecule type" value="Genomic_DNA"/>
</dbReference>
<evidence type="ECO:0000256" key="2">
    <source>
        <dbReference type="ARBA" id="ARBA00022475"/>
    </source>
</evidence>
<keyword evidence="5 7" id="KW-0472">Membrane</keyword>
<feature type="domain" description="MacB-like periplasmic core" evidence="9">
    <location>
        <begin position="21"/>
        <end position="153"/>
    </location>
</feature>
<comment type="caution">
    <text evidence="10">The sequence shown here is derived from an EMBL/GenBank/DDBJ whole genome shotgun (WGS) entry which is preliminary data.</text>
</comment>
<dbReference type="Pfam" id="PF02687">
    <property type="entry name" value="FtsX"/>
    <property type="match status" value="1"/>
</dbReference>
<evidence type="ECO:0000313" key="11">
    <source>
        <dbReference type="Proteomes" id="UP000823982"/>
    </source>
</evidence>
<dbReference type="InterPro" id="IPR050250">
    <property type="entry name" value="Macrolide_Exporter_MacB"/>
</dbReference>
<protein>
    <submittedName>
        <fullName evidence="10">ABC transporter permease</fullName>
    </submittedName>
</protein>
<feature type="transmembrane region" description="Helical" evidence="7">
    <location>
        <begin position="21"/>
        <end position="45"/>
    </location>
</feature>
<feature type="transmembrane region" description="Helical" evidence="7">
    <location>
        <begin position="354"/>
        <end position="379"/>
    </location>
</feature>
<dbReference type="PANTHER" id="PTHR30572">
    <property type="entry name" value="MEMBRANE COMPONENT OF TRANSPORTER-RELATED"/>
    <property type="match status" value="1"/>
</dbReference>
<keyword evidence="4 7" id="KW-1133">Transmembrane helix</keyword>
<accession>A0A9D1EPM2</accession>
<evidence type="ECO:0000256" key="3">
    <source>
        <dbReference type="ARBA" id="ARBA00022692"/>
    </source>
</evidence>
<proteinExistence type="inferred from homology"/>
<gene>
    <name evidence="10" type="ORF">IAD01_06610</name>
</gene>
<evidence type="ECO:0000259" key="8">
    <source>
        <dbReference type="Pfam" id="PF02687"/>
    </source>
</evidence>
<comment type="similarity">
    <text evidence="6">Belongs to the ABC-4 integral membrane protein family.</text>
</comment>
<sequence>MRKIDIIRFASGNFLRRKARSALTVLGVIIGTTAVVIMLSIGIGMNKGFEDQINSYGNIREISVYQKYGYVDEETGEYVQNAAPAPLDDIAVEQIKAIDHVQACSPYQSSYRYIIKDNTQKASASIEGIDAASMEDFNYEILYGRLLNEEDVGTTNFVMCFNIPFYFYDMRGGEEIYYHEPVDGEQLPFNPVGDYKYEFTWYYDYGTGAVDTSKPRIKLVEGNCVGILVQKAGGDYSQEIYMDVKGLMDMDEILNDNQQKYYNSGSDYGTVYASSNVNVIGGSNVNVIGGIGTSSGDGTDSDRESIYSQITVLADDTNHVQSIEKELRAMGYDTSSSMDYLTQMQEQTKFLRSILGAIGVVAFFVAALSITNTMVMSIYERTREIGIMKVLGCKLSDIRGMFLIEAGIIGVIGGILGIGLSYIASAVVNTLAAKGGMSMVGIDASTSALSVIPPWLDLAALVLATAVGVISGLYPAIRATRLSALDAIKNE</sequence>
<reference evidence="10" key="1">
    <citation type="submission" date="2020-10" db="EMBL/GenBank/DDBJ databases">
        <authorList>
            <person name="Gilroy R."/>
        </authorList>
    </citation>
    <scope>NUCLEOTIDE SEQUENCE</scope>
    <source>
        <strain evidence="10">CHK157-1446</strain>
    </source>
</reference>
<keyword evidence="3 7" id="KW-0812">Transmembrane</keyword>
<evidence type="ECO:0000256" key="5">
    <source>
        <dbReference type="ARBA" id="ARBA00023136"/>
    </source>
</evidence>
<dbReference type="InterPro" id="IPR003838">
    <property type="entry name" value="ABC3_permease_C"/>
</dbReference>
<organism evidence="10 11">
    <name type="scientific">Candidatus Faeciplasma gallinarum</name>
    <dbReference type="NCBI Taxonomy" id="2840799"/>
    <lineage>
        <taxon>Bacteria</taxon>
        <taxon>Bacillati</taxon>
        <taxon>Bacillota</taxon>
        <taxon>Clostridia</taxon>
        <taxon>Eubacteriales</taxon>
        <taxon>Oscillospiraceae</taxon>
        <taxon>Oscillospiraceae incertae sedis</taxon>
        <taxon>Candidatus Faeciplasma</taxon>
    </lineage>
</organism>
<feature type="transmembrane region" description="Helical" evidence="7">
    <location>
        <begin position="458"/>
        <end position="477"/>
    </location>
</feature>